<dbReference type="GO" id="GO:0005886">
    <property type="term" value="C:plasma membrane"/>
    <property type="evidence" value="ECO:0007669"/>
    <property type="project" value="UniProtKB-SubCell"/>
</dbReference>
<feature type="domain" description="ABC transmembrane type-1" evidence="8">
    <location>
        <begin position="64"/>
        <end position="275"/>
    </location>
</feature>
<evidence type="ECO:0000256" key="6">
    <source>
        <dbReference type="ARBA" id="ARBA00023136"/>
    </source>
</evidence>
<reference evidence="9 11" key="1">
    <citation type="submission" date="2015-09" db="EMBL/GenBank/DDBJ databases">
        <authorList>
            <consortium name="Pathogen Informatics"/>
        </authorList>
    </citation>
    <scope>NUCLEOTIDE SEQUENCE [LARGE SCALE GENOMIC DNA]</scope>
    <source>
        <strain evidence="9 11">2789STDY5608850</strain>
    </source>
</reference>
<evidence type="ECO:0000313" key="12">
    <source>
        <dbReference type="Proteomes" id="UP000261257"/>
    </source>
</evidence>
<reference evidence="10 12" key="2">
    <citation type="submission" date="2018-08" db="EMBL/GenBank/DDBJ databases">
        <title>A genome reference for cultivated species of the human gut microbiota.</title>
        <authorList>
            <person name="Zou Y."/>
            <person name="Xue W."/>
            <person name="Luo G."/>
        </authorList>
    </citation>
    <scope>NUCLEOTIDE SEQUENCE [LARGE SCALE GENOMIC DNA]</scope>
    <source>
        <strain evidence="10 12">TF05-11AC</strain>
    </source>
</reference>
<dbReference type="GO" id="GO:0055085">
    <property type="term" value="P:transmembrane transport"/>
    <property type="evidence" value="ECO:0007669"/>
    <property type="project" value="InterPro"/>
</dbReference>
<dbReference type="Gene3D" id="1.10.3720.10">
    <property type="entry name" value="MetI-like"/>
    <property type="match status" value="1"/>
</dbReference>
<evidence type="ECO:0000256" key="5">
    <source>
        <dbReference type="ARBA" id="ARBA00022989"/>
    </source>
</evidence>
<evidence type="ECO:0000313" key="10">
    <source>
        <dbReference type="EMBL" id="RGM01379.1"/>
    </source>
</evidence>
<dbReference type="PANTHER" id="PTHR30193:SF37">
    <property type="entry name" value="INNER MEMBRANE ABC TRANSPORTER PERMEASE PROTEIN YCJO"/>
    <property type="match status" value="1"/>
</dbReference>
<dbReference type="Proteomes" id="UP000261257">
    <property type="component" value="Unassembled WGS sequence"/>
</dbReference>
<accession>A0A173WQ78</accession>
<feature type="transmembrane region" description="Helical" evidence="7">
    <location>
        <begin position="70"/>
        <end position="90"/>
    </location>
</feature>
<dbReference type="PROSITE" id="PS50928">
    <property type="entry name" value="ABC_TM1"/>
    <property type="match status" value="1"/>
</dbReference>
<dbReference type="Pfam" id="PF00528">
    <property type="entry name" value="BPD_transp_1"/>
    <property type="match status" value="1"/>
</dbReference>
<dbReference type="CDD" id="cd06261">
    <property type="entry name" value="TM_PBP2"/>
    <property type="match status" value="1"/>
</dbReference>
<protein>
    <submittedName>
        <fullName evidence="9">Binding-protein-dependent transport system inner membrane protein</fullName>
    </submittedName>
    <submittedName>
        <fullName evidence="10">Sugar ABC transporter permease</fullName>
    </submittedName>
</protein>
<feature type="transmembrane region" description="Helical" evidence="7">
    <location>
        <begin position="149"/>
        <end position="171"/>
    </location>
</feature>
<dbReference type="AlphaFoldDB" id="A0A173WQ78"/>
<comment type="subcellular location">
    <subcellularLocation>
        <location evidence="1 7">Cell membrane</location>
        <topology evidence="1 7">Multi-pass membrane protein</topology>
    </subcellularLocation>
</comment>
<evidence type="ECO:0000256" key="4">
    <source>
        <dbReference type="ARBA" id="ARBA00022692"/>
    </source>
</evidence>
<feature type="transmembrane region" description="Helical" evidence="7">
    <location>
        <begin position="247"/>
        <end position="276"/>
    </location>
</feature>
<name>A0A173WQ78_9FIRM</name>
<dbReference type="Proteomes" id="UP000095651">
    <property type="component" value="Unassembled WGS sequence"/>
</dbReference>
<feature type="transmembrane region" description="Helical" evidence="7">
    <location>
        <begin position="102"/>
        <end position="122"/>
    </location>
</feature>
<dbReference type="RefSeq" id="WP_055653118.1">
    <property type="nucleotide sequence ID" value="NZ_CABIXC010000001.1"/>
</dbReference>
<dbReference type="InterPro" id="IPR051393">
    <property type="entry name" value="ABC_transporter_permease"/>
</dbReference>
<dbReference type="PANTHER" id="PTHR30193">
    <property type="entry name" value="ABC TRANSPORTER PERMEASE PROTEIN"/>
    <property type="match status" value="1"/>
</dbReference>
<keyword evidence="4 7" id="KW-0812">Transmembrane</keyword>
<dbReference type="EMBL" id="QSSQ01000022">
    <property type="protein sequence ID" value="RGM01379.1"/>
    <property type="molecule type" value="Genomic_DNA"/>
</dbReference>
<evidence type="ECO:0000256" key="1">
    <source>
        <dbReference type="ARBA" id="ARBA00004651"/>
    </source>
</evidence>
<keyword evidence="6 7" id="KW-0472">Membrane</keyword>
<evidence type="ECO:0000256" key="2">
    <source>
        <dbReference type="ARBA" id="ARBA00022448"/>
    </source>
</evidence>
<evidence type="ECO:0000313" key="11">
    <source>
        <dbReference type="Proteomes" id="UP000095651"/>
    </source>
</evidence>
<keyword evidence="3" id="KW-1003">Cell membrane</keyword>
<evidence type="ECO:0000313" key="9">
    <source>
        <dbReference type="EMBL" id="CUN40647.1"/>
    </source>
</evidence>
<sequence>MKRRRDYLLLLPAFVLSMAVVFIPGVMTIFASFTDWNGVSMNFHFIGLRNFSELFGDKIFWRAIYDNVRWVALFLTIPVVIGLVTSVLLLNRRHKGLYQMLFLFPYVLAPVTNVAVWQNIIYNPIFGLVGYLNRQGFHIPSLLSDMKTALYAVAATDIWHYWGFLMVVYLASLRQTPEDQVEAAKVEGCNGWQLFRYVYFPNMLPTFKLMMIMSVINSFLTYDYVYLMTSGGPAHSTEMLSTYAYTFAFASLQVGKAAAIALFMSFFGLIASFVYIHLSQNEIMS</sequence>
<comment type="similarity">
    <text evidence="7">Belongs to the binding-protein-dependent transport system permease family.</text>
</comment>
<keyword evidence="5 7" id="KW-1133">Transmembrane helix</keyword>
<keyword evidence="2 7" id="KW-0813">Transport</keyword>
<dbReference type="SUPFAM" id="SSF161098">
    <property type="entry name" value="MetI-like"/>
    <property type="match status" value="1"/>
</dbReference>
<dbReference type="InterPro" id="IPR000515">
    <property type="entry name" value="MetI-like"/>
</dbReference>
<evidence type="ECO:0000256" key="3">
    <source>
        <dbReference type="ARBA" id="ARBA00022475"/>
    </source>
</evidence>
<evidence type="ECO:0000259" key="8">
    <source>
        <dbReference type="PROSITE" id="PS50928"/>
    </source>
</evidence>
<proteinExistence type="inferred from homology"/>
<evidence type="ECO:0000256" key="7">
    <source>
        <dbReference type="RuleBase" id="RU363032"/>
    </source>
</evidence>
<dbReference type="EMBL" id="CYZE01000001">
    <property type="protein sequence ID" value="CUN40647.1"/>
    <property type="molecule type" value="Genomic_DNA"/>
</dbReference>
<feature type="transmembrane region" description="Helical" evidence="7">
    <location>
        <begin position="7"/>
        <end position="33"/>
    </location>
</feature>
<dbReference type="InterPro" id="IPR035906">
    <property type="entry name" value="MetI-like_sf"/>
</dbReference>
<gene>
    <name evidence="9" type="primary">ycjO_2</name>
    <name evidence="10" type="ORF">DXC39_19445</name>
    <name evidence="9" type="ORF">ERS852407_00085</name>
</gene>
<organism evidence="9 11">
    <name type="scientific">Hungatella hathewayi</name>
    <dbReference type="NCBI Taxonomy" id="154046"/>
    <lineage>
        <taxon>Bacteria</taxon>
        <taxon>Bacillati</taxon>
        <taxon>Bacillota</taxon>
        <taxon>Clostridia</taxon>
        <taxon>Lachnospirales</taxon>
        <taxon>Lachnospiraceae</taxon>
        <taxon>Hungatella</taxon>
    </lineage>
</organism>